<name>A0A2J6Q7F9_9HELO</name>
<dbReference type="Proteomes" id="UP000235672">
    <property type="component" value="Unassembled WGS sequence"/>
</dbReference>
<evidence type="ECO:0000313" key="2">
    <source>
        <dbReference type="Proteomes" id="UP000235672"/>
    </source>
</evidence>
<gene>
    <name evidence="1" type="ORF">NA56DRAFT_702573</name>
</gene>
<evidence type="ECO:0000313" key="1">
    <source>
        <dbReference type="EMBL" id="PMD22217.1"/>
    </source>
</evidence>
<dbReference type="AlphaFoldDB" id="A0A2J6Q7F9"/>
<accession>A0A2J6Q7F9</accession>
<dbReference type="EMBL" id="KZ613478">
    <property type="protein sequence ID" value="PMD22217.1"/>
    <property type="molecule type" value="Genomic_DNA"/>
</dbReference>
<organism evidence="1 2">
    <name type="scientific">Hyaloscypha hepaticicola</name>
    <dbReference type="NCBI Taxonomy" id="2082293"/>
    <lineage>
        <taxon>Eukaryota</taxon>
        <taxon>Fungi</taxon>
        <taxon>Dikarya</taxon>
        <taxon>Ascomycota</taxon>
        <taxon>Pezizomycotina</taxon>
        <taxon>Leotiomycetes</taxon>
        <taxon>Helotiales</taxon>
        <taxon>Hyaloscyphaceae</taxon>
        <taxon>Hyaloscypha</taxon>
    </lineage>
</organism>
<proteinExistence type="predicted"/>
<protein>
    <submittedName>
        <fullName evidence="1">Uncharacterized protein</fullName>
    </submittedName>
</protein>
<sequence>MDHIEEQEIGALMTTGLKTMDIRNRSKFKPVNSLAYLPACSDFNPVGMFKSTITEAPASPREMDDVQSIPRSIVETADAGSATMRSCVLFKSDNHTSNNLWTSLNFPCNNGDALPKSTLPMAVKISPIYRLNEILKGANRGFRIANTVKYNNVYERLNLRFAGCLGKSAVKLEIMEMPGLVWLERGIAEHDQVEVIVRFCKHGGQSWESLYFEIAMTLSLVYFKILGQLFNAQNIK</sequence>
<reference evidence="1 2" key="1">
    <citation type="submission" date="2016-05" db="EMBL/GenBank/DDBJ databases">
        <title>A degradative enzymes factory behind the ericoid mycorrhizal symbiosis.</title>
        <authorList>
            <consortium name="DOE Joint Genome Institute"/>
            <person name="Martino E."/>
            <person name="Morin E."/>
            <person name="Grelet G."/>
            <person name="Kuo A."/>
            <person name="Kohler A."/>
            <person name="Daghino S."/>
            <person name="Barry K."/>
            <person name="Choi C."/>
            <person name="Cichocki N."/>
            <person name="Clum A."/>
            <person name="Copeland A."/>
            <person name="Hainaut M."/>
            <person name="Haridas S."/>
            <person name="Labutti K."/>
            <person name="Lindquist E."/>
            <person name="Lipzen A."/>
            <person name="Khouja H.-R."/>
            <person name="Murat C."/>
            <person name="Ohm R."/>
            <person name="Olson A."/>
            <person name="Spatafora J."/>
            <person name="Veneault-Fourrey C."/>
            <person name="Henrissat B."/>
            <person name="Grigoriev I."/>
            <person name="Martin F."/>
            <person name="Perotto S."/>
        </authorList>
    </citation>
    <scope>NUCLEOTIDE SEQUENCE [LARGE SCALE GENOMIC DNA]</scope>
    <source>
        <strain evidence="1 2">UAMH 7357</strain>
    </source>
</reference>
<keyword evidence="2" id="KW-1185">Reference proteome</keyword>